<dbReference type="PANTHER" id="PTHR41313">
    <property type="entry name" value="ADENINE-SPECIFIC METHYLTRANSFERASE"/>
    <property type="match status" value="1"/>
</dbReference>
<gene>
    <name evidence="2" type="ORF">DSOL_4941</name>
</gene>
<proteinExistence type="predicted"/>
<dbReference type="STRING" id="1888891.DSOL_4941"/>
<dbReference type="Pfam" id="PF00271">
    <property type="entry name" value="Helicase_C"/>
    <property type="match status" value="1"/>
</dbReference>
<dbReference type="SUPFAM" id="SSF52540">
    <property type="entry name" value="P-loop containing nucleoside triphosphate hydrolases"/>
    <property type="match status" value="2"/>
</dbReference>
<comment type="caution">
    <text evidence="2">The sequence shown here is derived from an EMBL/GenBank/DDBJ whole genome shotgun (WGS) entry which is preliminary data.</text>
</comment>
<dbReference type="InterPro" id="IPR001650">
    <property type="entry name" value="Helicase_C-like"/>
</dbReference>
<dbReference type="EMBL" id="MLBF01000074">
    <property type="protein sequence ID" value="OLN26590.1"/>
    <property type="molecule type" value="Genomic_DNA"/>
</dbReference>
<dbReference type="Proteomes" id="UP000186102">
    <property type="component" value="Unassembled WGS sequence"/>
</dbReference>
<dbReference type="SMART" id="SM00490">
    <property type="entry name" value="HELICc"/>
    <property type="match status" value="1"/>
</dbReference>
<name>A0A1Q8QGX2_9FIRM</name>
<dbReference type="Gene3D" id="3.40.50.300">
    <property type="entry name" value="P-loop containing nucleotide triphosphate hydrolases"/>
    <property type="match status" value="1"/>
</dbReference>
<evidence type="ECO:0000313" key="3">
    <source>
        <dbReference type="Proteomes" id="UP000186102"/>
    </source>
</evidence>
<dbReference type="InterPro" id="IPR052933">
    <property type="entry name" value="DNA_Protect_Modify"/>
</dbReference>
<evidence type="ECO:0000259" key="1">
    <source>
        <dbReference type="PROSITE" id="PS51194"/>
    </source>
</evidence>
<dbReference type="InterPro" id="IPR027417">
    <property type="entry name" value="P-loop_NTPase"/>
</dbReference>
<dbReference type="AlphaFoldDB" id="A0A1Q8QGX2"/>
<accession>A0A1Q8QGX2</accession>
<sequence>MNFEQLGVDYMFVDEAHAYKNCFTYTKMRNVAGIGRSASQRATDMLLKCQYLQEMGSGKGVVFATGTPISNSMSEMYVLQRYLQPQMLVRLGLNYFDSWAATFGEVISSLEITPEGSGYRMRNRFAKFHNLPELMSIFQLVADIQTADMLNLPIPEIEGGKATIIATEATPFQRMIMESFVERAEKIRKREVEPDEDNMLKLTGEAKLMSIDPRLVYEDAPNDLDSKLNIAIGNVFDIWQESSEQRLTQLVFCDSGTPKPGQFNVYDEMKRCLMEKGISNEEIAFIHDAKTDEQRENLFEKVRMGEIRILLGSTSKLGTGTNVQDRLVAVHHLDCPWRPSDIEQRDGRILRQGNQNPIIKILRYVTKGTFDAYLWQIQEQKLKYISQVMTGKSISRSCEDMDETVLSAAEVKAIATSNPLLAEKMEVDNGVIRLKLLKGNWNNERLTLGRNINNQYPDTIDYCEKKIASIRKDMELREKTEGKDFSAVIDGKTYDERVKAGEQLLLIMKLHDLAVNGEPLPVGEYRGFRLFLVLNAFKQLELLVKGDNTYSTPLGDSFLGGITRLENVVEKIPAVLMNMEQKLADTQTQLEEARKEVQKPFEFEQRLNEYSARQAEINTRLEFKELQKQEEVIFDESKTIDEACNEEALEAEDADIASKA</sequence>
<dbReference type="PROSITE" id="PS51194">
    <property type="entry name" value="HELICASE_CTER"/>
    <property type="match status" value="1"/>
</dbReference>
<dbReference type="PANTHER" id="PTHR41313:SF1">
    <property type="entry name" value="DNA METHYLASE ADENINE-SPECIFIC DOMAIN-CONTAINING PROTEIN"/>
    <property type="match status" value="1"/>
</dbReference>
<protein>
    <recommendedName>
        <fullName evidence="1">Helicase C-terminal domain-containing protein</fullName>
    </recommendedName>
</protein>
<reference evidence="2 3" key="1">
    <citation type="submission" date="2016-09" db="EMBL/GenBank/DDBJ databases">
        <title>Complete genome of Desulfosporosinus sp. OL.</title>
        <authorList>
            <person name="Mardanov A."/>
            <person name="Beletsky A."/>
            <person name="Panova A."/>
            <person name="Karnachuk O."/>
            <person name="Ravin N."/>
        </authorList>
    </citation>
    <scope>NUCLEOTIDE SEQUENCE [LARGE SCALE GENOMIC DNA]</scope>
    <source>
        <strain evidence="2 3">OL</strain>
    </source>
</reference>
<evidence type="ECO:0000313" key="2">
    <source>
        <dbReference type="EMBL" id="OLN26590.1"/>
    </source>
</evidence>
<feature type="domain" description="Helicase C-terminal" evidence="1">
    <location>
        <begin position="237"/>
        <end position="412"/>
    </location>
</feature>
<organism evidence="2 3">
    <name type="scientific">Desulfosporosinus metallidurans</name>
    <dbReference type="NCBI Taxonomy" id="1888891"/>
    <lineage>
        <taxon>Bacteria</taxon>
        <taxon>Bacillati</taxon>
        <taxon>Bacillota</taxon>
        <taxon>Clostridia</taxon>
        <taxon>Eubacteriales</taxon>
        <taxon>Desulfitobacteriaceae</taxon>
        <taxon>Desulfosporosinus</taxon>
    </lineage>
</organism>
<keyword evidence="3" id="KW-1185">Reference proteome</keyword>